<evidence type="ECO:0000313" key="2">
    <source>
        <dbReference type="Proteomes" id="UP000053342"/>
    </source>
</evidence>
<dbReference type="RefSeq" id="XP_016255940.1">
    <property type="nucleotide sequence ID" value="XM_016413680.1"/>
</dbReference>
<protein>
    <submittedName>
        <fullName evidence="1">Uncharacterized protein</fullName>
    </submittedName>
</protein>
<dbReference type="HOGENOM" id="CLU_2003935_0_0_1"/>
<reference evidence="1 2" key="1">
    <citation type="submission" date="2015-01" db="EMBL/GenBank/DDBJ databases">
        <title>The Genome Sequence of Exophiala oligosperma CBS72588.</title>
        <authorList>
            <consortium name="The Broad Institute Genomics Platform"/>
            <person name="Cuomo C."/>
            <person name="de Hoog S."/>
            <person name="Gorbushina A."/>
            <person name="Stielow B."/>
            <person name="Teixiera M."/>
            <person name="Abouelleil A."/>
            <person name="Chapman S.B."/>
            <person name="Priest M."/>
            <person name="Young S.K."/>
            <person name="Wortman J."/>
            <person name="Nusbaum C."/>
            <person name="Birren B."/>
        </authorList>
    </citation>
    <scope>NUCLEOTIDE SEQUENCE [LARGE SCALE GENOMIC DNA]</scope>
    <source>
        <strain evidence="1 2">CBS 72588</strain>
    </source>
</reference>
<sequence length="135" mass="15173">MQTLDNERNLSGGDRFEMTVRTRLVEGIPAQCHMELELCQHSIRESVPALTLDCWADIHILGKDLIAYTIKGDHVIQASLRSPLGKQIYDEYIGKKNLVCIYGSRGTESEAGITLTDIMFSDAPLSSYVISELWR</sequence>
<evidence type="ECO:0000313" key="1">
    <source>
        <dbReference type="EMBL" id="KIW35724.1"/>
    </source>
</evidence>
<keyword evidence="2" id="KW-1185">Reference proteome</keyword>
<accession>A0A0D2DJ35</accession>
<name>A0A0D2DJ35_9EURO</name>
<proteinExistence type="predicted"/>
<dbReference type="Proteomes" id="UP000053342">
    <property type="component" value="Unassembled WGS sequence"/>
</dbReference>
<organism evidence="1 2">
    <name type="scientific">Exophiala oligosperma</name>
    <dbReference type="NCBI Taxonomy" id="215243"/>
    <lineage>
        <taxon>Eukaryota</taxon>
        <taxon>Fungi</taxon>
        <taxon>Dikarya</taxon>
        <taxon>Ascomycota</taxon>
        <taxon>Pezizomycotina</taxon>
        <taxon>Eurotiomycetes</taxon>
        <taxon>Chaetothyriomycetidae</taxon>
        <taxon>Chaetothyriales</taxon>
        <taxon>Herpotrichiellaceae</taxon>
        <taxon>Exophiala</taxon>
    </lineage>
</organism>
<dbReference type="AlphaFoldDB" id="A0A0D2DJ35"/>
<dbReference type="EMBL" id="KN847470">
    <property type="protein sequence ID" value="KIW35724.1"/>
    <property type="molecule type" value="Genomic_DNA"/>
</dbReference>
<dbReference type="VEuPathDB" id="FungiDB:PV06_11934"/>
<dbReference type="GeneID" id="27364008"/>
<gene>
    <name evidence="1" type="ORF">PV06_11934</name>
</gene>